<keyword evidence="4 10" id="KW-0547">Nucleotide-binding</keyword>
<feature type="domain" description="Mur ligase N-terminal catalytic" evidence="12">
    <location>
        <begin position="25"/>
        <end position="97"/>
    </location>
</feature>
<dbReference type="PATRIC" id="fig|1423722.3.peg.794"/>
<gene>
    <name evidence="10" type="primary">murF</name>
    <name evidence="15" type="ORF">FC62_GL000776</name>
</gene>
<evidence type="ECO:0000256" key="4">
    <source>
        <dbReference type="ARBA" id="ARBA00022741"/>
    </source>
</evidence>
<evidence type="ECO:0000259" key="13">
    <source>
        <dbReference type="Pfam" id="PF02875"/>
    </source>
</evidence>
<dbReference type="EMBL" id="AZCV01000002">
    <property type="protein sequence ID" value="KRK38008.1"/>
    <property type="molecule type" value="Genomic_DNA"/>
</dbReference>
<dbReference type="GO" id="GO:0005737">
    <property type="term" value="C:cytoplasm"/>
    <property type="evidence" value="ECO:0007669"/>
    <property type="project" value="UniProtKB-SubCell"/>
</dbReference>
<dbReference type="Proteomes" id="UP000050909">
    <property type="component" value="Unassembled WGS sequence"/>
</dbReference>
<dbReference type="InterPro" id="IPR036565">
    <property type="entry name" value="Mur-like_cat_sf"/>
</dbReference>
<dbReference type="InterPro" id="IPR004101">
    <property type="entry name" value="Mur_ligase_C"/>
</dbReference>
<proteinExistence type="inferred from homology"/>
<organism evidence="15 16">
    <name type="scientific">Amylolactobacillus amylotrophicus DSM 20534</name>
    <dbReference type="NCBI Taxonomy" id="1423722"/>
    <lineage>
        <taxon>Bacteria</taxon>
        <taxon>Bacillati</taxon>
        <taxon>Bacillota</taxon>
        <taxon>Bacilli</taxon>
        <taxon>Lactobacillales</taxon>
        <taxon>Lactobacillaceae</taxon>
        <taxon>Amylolactobacillus</taxon>
    </lineage>
</organism>
<dbReference type="GO" id="GO:0005524">
    <property type="term" value="F:ATP binding"/>
    <property type="evidence" value="ECO:0007669"/>
    <property type="project" value="UniProtKB-UniRule"/>
</dbReference>
<reference evidence="15 16" key="1">
    <citation type="journal article" date="2015" name="Genome Announc.">
        <title>Expanding the biotechnology potential of lactobacilli through comparative genomics of 213 strains and associated genera.</title>
        <authorList>
            <person name="Sun Z."/>
            <person name="Harris H.M."/>
            <person name="McCann A."/>
            <person name="Guo C."/>
            <person name="Argimon S."/>
            <person name="Zhang W."/>
            <person name="Yang X."/>
            <person name="Jeffery I.B."/>
            <person name="Cooney J.C."/>
            <person name="Kagawa T.F."/>
            <person name="Liu W."/>
            <person name="Song Y."/>
            <person name="Salvetti E."/>
            <person name="Wrobel A."/>
            <person name="Rasinkangas P."/>
            <person name="Parkhill J."/>
            <person name="Rea M.C."/>
            <person name="O'Sullivan O."/>
            <person name="Ritari J."/>
            <person name="Douillard F.P."/>
            <person name="Paul Ross R."/>
            <person name="Yang R."/>
            <person name="Briner A.E."/>
            <person name="Felis G.E."/>
            <person name="de Vos W.M."/>
            <person name="Barrangou R."/>
            <person name="Klaenhammer T.R."/>
            <person name="Caufield P.W."/>
            <person name="Cui Y."/>
            <person name="Zhang H."/>
            <person name="O'Toole P.W."/>
        </authorList>
    </citation>
    <scope>NUCLEOTIDE SEQUENCE [LARGE SCALE GENOMIC DNA]</scope>
    <source>
        <strain evidence="15 16">DSM 20534</strain>
    </source>
</reference>
<comment type="caution">
    <text evidence="15">The sequence shown here is derived from an EMBL/GenBank/DDBJ whole genome shotgun (WGS) entry which is preliminary data.</text>
</comment>
<evidence type="ECO:0000256" key="1">
    <source>
        <dbReference type="ARBA" id="ARBA00022490"/>
    </source>
</evidence>
<name>A0A0R1GVN2_9LACO</name>
<dbReference type="Pfam" id="PF02875">
    <property type="entry name" value="Mur_ligase_C"/>
    <property type="match status" value="1"/>
</dbReference>
<keyword evidence="5 10" id="KW-0067">ATP-binding</keyword>
<dbReference type="GO" id="GO:0071555">
    <property type="term" value="P:cell wall organization"/>
    <property type="evidence" value="ECO:0007669"/>
    <property type="project" value="UniProtKB-KW"/>
</dbReference>
<dbReference type="Pfam" id="PF01225">
    <property type="entry name" value="Mur_ligase"/>
    <property type="match status" value="1"/>
</dbReference>
<dbReference type="Pfam" id="PF08245">
    <property type="entry name" value="Mur_ligase_M"/>
    <property type="match status" value="1"/>
</dbReference>
<dbReference type="SUPFAM" id="SSF53244">
    <property type="entry name" value="MurD-like peptide ligases, peptide-binding domain"/>
    <property type="match status" value="1"/>
</dbReference>
<dbReference type="AlphaFoldDB" id="A0A0R1GVN2"/>
<comment type="pathway">
    <text evidence="10 11">Cell wall biogenesis; peptidoglycan biosynthesis.</text>
</comment>
<keyword evidence="3 10" id="KW-0132">Cell division</keyword>
<accession>A0A0R1GVN2</accession>
<comment type="function">
    <text evidence="10 11">Involved in cell wall formation. Catalyzes the final step in the synthesis of UDP-N-acetylmuramoyl-pentapeptide, the precursor of murein.</text>
</comment>
<dbReference type="InterPro" id="IPR035911">
    <property type="entry name" value="MurE/MurF_N"/>
</dbReference>
<dbReference type="InterPro" id="IPR000713">
    <property type="entry name" value="Mur_ligase_N"/>
</dbReference>
<dbReference type="InterPro" id="IPR005863">
    <property type="entry name" value="UDP-N-AcMur_synth"/>
</dbReference>
<dbReference type="RefSeq" id="WP_054746331.1">
    <property type="nucleotide sequence ID" value="NZ_AZCV01000002.1"/>
</dbReference>
<feature type="binding site" evidence="10">
    <location>
        <begin position="111"/>
        <end position="117"/>
    </location>
    <ligand>
        <name>ATP</name>
        <dbReference type="ChEBI" id="CHEBI:30616"/>
    </ligand>
</feature>
<dbReference type="SUPFAM" id="SSF53623">
    <property type="entry name" value="MurD-like peptide ligases, catalytic domain"/>
    <property type="match status" value="1"/>
</dbReference>
<evidence type="ECO:0000256" key="6">
    <source>
        <dbReference type="ARBA" id="ARBA00022960"/>
    </source>
</evidence>
<sequence>MKMMLSEIARAIGSKFNNEKYKDVEITEVQFDSRQITEHALFVPLIGERDGHDFLDAARASGACATLWQNDHELPQVKFPVLEVDDTLSAMQLLAKYYLNKVNPKVVAVTGSNGKTTTKDMIAAVLLQEFNVHATQGNFNNEIGVPFTILQMKMNTEVLVVEMGMDRPGQLALLSELVEPDVAVITMIGEAHIEFFGTRDRIAQAKMEITSHLKEDGLLVYNGDEPLLRNLAASLSQEKLTFGFNEDNDIVGSDIHSYKYHASFITNASDDKFSIPLIGGHNVSNALAAILVGEHYHVQLATINRALQKFKATENRMEWRKGDAGEDILDDIYNSNPTAAAAVLNSFAAVPRRKNGQRIIVLADMLELGERGPAFHAQLAADINPAEIDEVFLYGTLMENLAAKLKEKFAPEKLHLFHIDQQAQLINQLKDTIHTDDIVLLKGSHSMNLDRVLAAIL</sequence>
<dbReference type="SUPFAM" id="SSF63418">
    <property type="entry name" value="MurE/MurF N-terminal domain"/>
    <property type="match status" value="1"/>
</dbReference>
<evidence type="ECO:0000256" key="7">
    <source>
        <dbReference type="ARBA" id="ARBA00022984"/>
    </source>
</evidence>
<dbReference type="PANTHER" id="PTHR43024:SF1">
    <property type="entry name" value="UDP-N-ACETYLMURAMOYL-TRIPEPTIDE--D-ALANYL-D-ALANINE LIGASE"/>
    <property type="match status" value="1"/>
</dbReference>
<evidence type="ECO:0000256" key="9">
    <source>
        <dbReference type="ARBA" id="ARBA00023316"/>
    </source>
</evidence>
<dbReference type="GO" id="GO:0008360">
    <property type="term" value="P:regulation of cell shape"/>
    <property type="evidence" value="ECO:0007669"/>
    <property type="project" value="UniProtKB-KW"/>
</dbReference>
<dbReference type="Gene3D" id="3.40.1390.10">
    <property type="entry name" value="MurE/MurF, N-terminal domain"/>
    <property type="match status" value="1"/>
</dbReference>
<keyword evidence="9 10" id="KW-0961">Cell wall biogenesis/degradation</keyword>
<comment type="catalytic activity">
    <reaction evidence="10">
        <text>UDP-N-acetyl-alpha-D-muramoyl-L-alanyl-gamma-D-glutamyl-L-lysine + D-alanyl-D-alanine + ATP = UDP-N-acetyl-alpha-D-muramoyl-L-alanyl-gamma-D-glutamyl-L-lysyl-D-alanyl-D-alanine + ADP + phosphate + H(+)</text>
        <dbReference type="Rhea" id="RHEA:16085"/>
        <dbReference type="ChEBI" id="CHEBI:15378"/>
        <dbReference type="ChEBI" id="CHEBI:30616"/>
        <dbReference type="ChEBI" id="CHEBI:43474"/>
        <dbReference type="ChEBI" id="CHEBI:57822"/>
        <dbReference type="ChEBI" id="CHEBI:70758"/>
        <dbReference type="ChEBI" id="CHEBI:83903"/>
        <dbReference type="ChEBI" id="CHEBI:456216"/>
        <dbReference type="EC" id="6.3.2.10"/>
    </reaction>
</comment>
<dbReference type="UniPathway" id="UPA00219"/>
<evidence type="ECO:0000259" key="14">
    <source>
        <dbReference type="Pfam" id="PF08245"/>
    </source>
</evidence>
<keyword evidence="6 10" id="KW-0133">Cell shape</keyword>
<keyword evidence="2 10" id="KW-0436">Ligase</keyword>
<dbReference type="HAMAP" id="MF_02019">
    <property type="entry name" value="MurF"/>
    <property type="match status" value="1"/>
</dbReference>
<keyword evidence="1 10" id="KW-0963">Cytoplasm</keyword>
<evidence type="ECO:0000256" key="2">
    <source>
        <dbReference type="ARBA" id="ARBA00022598"/>
    </source>
</evidence>
<comment type="subcellular location">
    <subcellularLocation>
        <location evidence="10 11">Cytoplasm</location>
    </subcellularLocation>
</comment>
<dbReference type="Gene3D" id="3.90.190.20">
    <property type="entry name" value="Mur ligase, C-terminal domain"/>
    <property type="match status" value="1"/>
</dbReference>
<evidence type="ECO:0000256" key="8">
    <source>
        <dbReference type="ARBA" id="ARBA00023306"/>
    </source>
</evidence>
<protein>
    <recommendedName>
        <fullName evidence="10 11">UDP-N-acetylmuramoyl-tripeptide--D-alanyl-D-alanine ligase</fullName>
        <ecNumber evidence="10 11">6.3.2.10</ecNumber>
    </recommendedName>
    <alternativeName>
        <fullName evidence="10">D-alanyl-D-alanine-adding enzyme</fullName>
    </alternativeName>
</protein>
<evidence type="ECO:0000313" key="15">
    <source>
        <dbReference type="EMBL" id="KRK38008.1"/>
    </source>
</evidence>
<evidence type="ECO:0000256" key="10">
    <source>
        <dbReference type="HAMAP-Rule" id="MF_02019"/>
    </source>
</evidence>
<comment type="similarity">
    <text evidence="10">Belongs to the MurCDEF family. MurF subfamily.</text>
</comment>
<feature type="domain" description="Mur ligase C-terminal" evidence="13">
    <location>
        <begin position="315"/>
        <end position="444"/>
    </location>
</feature>
<feature type="domain" description="Mur ligase central" evidence="14">
    <location>
        <begin position="109"/>
        <end position="292"/>
    </location>
</feature>
<evidence type="ECO:0000259" key="12">
    <source>
        <dbReference type="Pfam" id="PF01225"/>
    </source>
</evidence>
<dbReference type="InterPro" id="IPR013221">
    <property type="entry name" value="Mur_ligase_cen"/>
</dbReference>
<evidence type="ECO:0000256" key="5">
    <source>
        <dbReference type="ARBA" id="ARBA00022840"/>
    </source>
</evidence>
<dbReference type="InterPro" id="IPR036615">
    <property type="entry name" value="Mur_ligase_C_dom_sf"/>
</dbReference>
<evidence type="ECO:0000256" key="3">
    <source>
        <dbReference type="ARBA" id="ARBA00022618"/>
    </source>
</evidence>
<dbReference type="InterPro" id="IPR051046">
    <property type="entry name" value="MurCDEF_CellWall_CoF430Synth"/>
</dbReference>
<dbReference type="GO" id="GO:0009252">
    <property type="term" value="P:peptidoglycan biosynthetic process"/>
    <property type="evidence" value="ECO:0007669"/>
    <property type="project" value="UniProtKB-UniRule"/>
</dbReference>
<dbReference type="GO" id="GO:0051301">
    <property type="term" value="P:cell division"/>
    <property type="evidence" value="ECO:0007669"/>
    <property type="project" value="UniProtKB-KW"/>
</dbReference>
<dbReference type="Gene3D" id="3.40.1190.10">
    <property type="entry name" value="Mur-like, catalytic domain"/>
    <property type="match status" value="1"/>
</dbReference>
<comment type="catalytic activity">
    <reaction evidence="11">
        <text>D-alanyl-D-alanine + UDP-N-acetyl-alpha-D-muramoyl-L-alanyl-gamma-D-glutamyl-meso-2,6-diaminopimelate + ATP = UDP-N-acetyl-alpha-D-muramoyl-L-alanyl-gamma-D-glutamyl-meso-2,6-diaminopimeloyl-D-alanyl-D-alanine + ADP + phosphate + H(+)</text>
        <dbReference type="Rhea" id="RHEA:28374"/>
        <dbReference type="ChEBI" id="CHEBI:15378"/>
        <dbReference type="ChEBI" id="CHEBI:30616"/>
        <dbReference type="ChEBI" id="CHEBI:43474"/>
        <dbReference type="ChEBI" id="CHEBI:57822"/>
        <dbReference type="ChEBI" id="CHEBI:61386"/>
        <dbReference type="ChEBI" id="CHEBI:83905"/>
        <dbReference type="ChEBI" id="CHEBI:456216"/>
        <dbReference type="EC" id="6.3.2.10"/>
    </reaction>
</comment>
<keyword evidence="8 10" id="KW-0131">Cell cycle</keyword>
<dbReference type="EC" id="6.3.2.10" evidence="10 11"/>
<evidence type="ECO:0000256" key="11">
    <source>
        <dbReference type="RuleBase" id="RU004136"/>
    </source>
</evidence>
<dbReference type="GO" id="GO:0008766">
    <property type="term" value="F:UDP-N-acetylmuramoylalanyl-D-glutamyl-2,6-diaminopimelate-D-alanyl-D-alanine ligase activity"/>
    <property type="evidence" value="ECO:0007669"/>
    <property type="project" value="RHEA"/>
</dbReference>
<evidence type="ECO:0000313" key="16">
    <source>
        <dbReference type="Proteomes" id="UP000050909"/>
    </source>
</evidence>
<dbReference type="NCBIfam" id="TIGR01143">
    <property type="entry name" value="murF"/>
    <property type="match status" value="1"/>
</dbReference>
<keyword evidence="16" id="KW-1185">Reference proteome</keyword>
<dbReference type="GO" id="GO:0047480">
    <property type="term" value="F:UDP-N-acetylmuramoyl-tripeptide-D-alanyl-D-alanine ligase activity"/>
    <property type="evidence" value="ECO:0007669"/>
    <property type="project" value="UniProtKB-UniRule"/>
</dbReference>
<dbReference type="PANTHER" id="PTHR43024">
    <property type="entry name" value="UDP-N-ACETYLMURAMOYL-TRIPEPTIDE--D-ALANYL-D-ALANINE LIGASE"/>
    <property type="match status" value="1"/>
</dbReference>
<keyword evidence="7 10" id="KW-0573">Peptidoglycan synthesis</keyword>